<reference evidence="2 4" key="1">
    <citation type="journal article" date="2014" name="BMC Genomics">
        <title>Genome sequence of Anopheles sinensis provides insight into genetics basis of mosquito competence for malaria parasites.</title>
        <authorList>
            <person name="Zhou D."/>
            <person name="Zhang D."/>
            <person name="Ding G."/>
            <person name="Shi L."/>
            <person name="Hou Q."/>
            <person name="Ye Y."/>
            <person name="Xu Y."/>
            <person name="Zhou H."/>
            <person name="Xiong C."/>
            <person name="Li S."/>
            <person name="Yu J."/>
            <person name="Hong S."/>
            <person name="Yu X."/>
            <person name="Zou P."/>
            <person name="Chen C."/>
            <person name="Chang X."/>
            <person name="Wang W."/>
            <person name="Lv Y."/>
            <person name="Sun Y."/>
            <person name="Ma L."/>
            <person name="Shen B."/>
            <person name="Zhu C."/>
        </authorList>
    </citation>
    <scope>NUCLEOTIDE SEQUENCE [LARGE SCALE GENOMIC DNA]</scope>
</reference>
<sequence length="129" mass="13872">MPRKATRKGSGKRKHLSPEGFVVGWPQGTNGRSPLLGGGRKRGGRVESASAGLRRCPRDGGMEGRRAGYVREADDAADLAAVKLLKDEREPGVGIVLEFDNHDDRGQGMNERTIRPRENEPAISAGARG</sequence>
<organism evidence="2">
    <name type="scientific">Anopheles sinensis</name>
    <name type="common">Mosquito</name>
    <dbReference type="NCBI Taxonomy" id="74873"/>
    <lineage>
        <taxon>Eukaryota</taxon>
        <taxon>Metazoa</taxon>
        <taxon>Ecdysozoa</taxon>
        <taxon>Arthropoda</taxon>
        <taxon>Hexapoda</taxon>
        <taxon>Insecta</taxon>
        <taxon>Pterygota</taxon>
        <taxon>Neoptera</taxon>
        <taxon>Endopterygota</taxon>
        <taxon>Diptera</taxon>
        <taxon>Nematocera</taxon>
        <taxon>Culicoidea</taxon>
        <taxon>Culicidae</taxon>
        <taxon>Anophelinae</taxon>
        <taxon>Anopheles</taxon>
    </lineage>
</organism>
<dbReference type="EnsemblMetazoa" id="ASIC002111-RA">
    <property type="protein sequence ID" value="ASIC002111-PA"/>
    <property type="gene ID" value="ASIC002111"/>
</dbReference>
<dbReference type="EMBL" id="ATLV01009438">
    <property type="status" value="NOT_ANNOTATED_CDS"/>
    <property type="molecule type" value="Genomic_DNA"/>
</dbReference>
<reference evidence="3" key="2">
    <citation type="submission" date="2020-05" db="UniProtKB">
        <authorList>
            <consortium name="EnsemblMetazoa"/>
        </authorList>
    </citation>
    <scope>IDENTIFICATION</scope>
</reference>
<dbReference type="AlphaFoldDB" id="A0A084VBS9"/>
<gene>
    <name evidence="2" type="ORF">ZHAS_00002111</name>
</gene>
<feature type="compositionally biased region" description="Basic and acidic residues" evidence="1">
    <location>
        <begin position="99"/>
        <end position="120"/>
    </location>
</feature>
<proteinExistence type="predicted"/>
<feature type="region of interest" description="Disordered" evidence="1">
    <location>
        <begin position="1"/>
        <end position="62"/>
    </location>
</feature>
<protein>
    <submittedName>
        <fullName evidence="2 3">LacI family transcriptional regulator protein</fullName>
    </submittedName>
</protein>
<evidence type="ECO:0000313" key="3">
    <source>
        <dbReference type="EnsemblMetazoa" id="ASIC002111-PA"/>
    </source>
</evidence>
<dbReference type="EMBL" id="KE524530">
    <property type="protein sequence ID" value="KFB35423.1"/>
    <property type="molecule type" value="Genomic_DNA"/>
</dbReference>
<evidence type="ECO:0000313" key="2">
    <source>
        <dbReference type="EMBL" id="KFB35423.1"/>
    </source>
</evidence>
<keyword evidence="4" id="KW-1185">Reference proteome</keyword>
<feature type="compositionally biased region" description="Basic residues" evidence="1">
    <location>
        <begin position="1"/>
        <end position="15"/>
    </location>
</feature>
<name>A0A084VBS9_ANOSI</name>
<evidence type="ECO:0000313" key="4">
    <source>
        <dbReference type="Proteomes" id="UP000030765"/>
    </source>
</evidence>
<dbReference type="VEuPathDB" id="VectorBase:ASIC002111"/>
<accession>A0A084VBS9</accession>
<dbReference type="Proteomes" id="UP000030765">
    <property type="component" value="Unassembled WGS sequence"/>
</dbReference>
<evidence type="ECO:0000256" key="1">
    <source>
        <dbReference type="SAM" id="MobiDB-lite"/>
    </source>
</evidence>
<feature type="region of interest" description="Disordered" evidence="1">
    <location>
        <begin position="99"/>
        <end position="129"/>
    </location>
</feature>